<keyword evidence="2" id="KW-1185">Reference proteome</keyword>
<accession>A0A813C169</accession>
<organism evidence="1 2">
    <name type="scientific">Symbiodinium necroappetens</name>
    <dbReference type="NCBI Taxonomy" id="1628268"/>
    <lineage>
        <taxon>Eukaryota</taxon>
        <taxon>Sar</taxon>
        <taxon>Alveolata</taxon>
        <taxon>Dinophyceae</taxon>
        <taxon>Suessiales</taxon>
        <taxon>Symbiodiniaceae</taxon>
        <taxon>Symbiodinium</taxon>
    </lineage>
</organism>
<name>A0A813C169_9DINO</name>
<dbReference type="Proteomes" id="UP000601435">
    <property type="component" value="Unassembled WGS sequence"/>
</dbReference>
<protein>
    <submittedName>
        <fullName evidence="1">Uncharacterized protein</fullName>
    </submittedName>
</protein>
<feature type="non-terminal residue" evidence="1">
    <location>
        <position position="1"/>
    </location>
</feature>
<evidence type="ECO:0000313" key="2">
    <source>
        <dbReference type="Proteomes" id="UP000601435"/>
    </source>
</evidence>
<dbReference type="OrthoDB" id="446122at2759"/>
<gene>
    <name evidence="1" type="ORF">SNEC2469_LOCUS32949</name>
</gene>
<sequence length="828" mass="90307">MFAGSSDPHRSPVTALLGISIFSLRRRVCPQAVASGSCSALRAECWPATSFIAFRVGFAWPIQATATAPSTPFRQHPIRGTTAYLRFGYAGYIDVAQIRSKPRLQMLSGARQGSAEYFKRHLCIPQEQIDIRRFDVFTELIDDVRQELLASRSRLLKGPAGRRFAAASPPLRLFASIESLQAELSSVLFHSVNSGGGELREAHTMLRVWLLPIAAIAAEVGPVAPPPPLEASPFQDTVVAPLHTAVDQLEQVGAELLKRLALTVSDKTNEDKTLLEMGTELRKALGEVVPLLLQARDNSSAVDIDTRPSNASKATIAQNVLLHLQKYSTWAWPVLDGYSKVAFTDGEPMTADLNMRMQRGTNGSLQYLSSVLTFAWAAAEYQFPVIEDLMARNDSSGEVVAKAGCSANYAQLLGDITKVFSDLSNSKIYCFESLTNKTAQRECAQNSIKSLEKVTAAIAEAANAMWQCFGIFWGCSQLMNSAYNKLSQAYYASFKMSSKCTIDKDATCDEEFYAFKALGSLSAAKGLLQSAQQECDIKGGTLEHPLNPWAATPFMPRKDPKSAECVVQSQSMPAAIDVLYERTAVSQSTAVMQMAYASTRQSTDERISVGADTHRGTAFGITLGSRLAGIGYFKELGSAAVGGLGVPRHDNQQLSAIVKKLVVMVGQPMHSLGHVLEPTDMSPGRCGDSHHSRQYALSNSNSEKRNRLLHCSLVVLLTATAMSLVSALVKKFLALEKYFVKDKGIVTPHAGKRSLHVEQGVLNPELLAGLPLKLVDSCVNFDAAVSFKEDQPNRVQSHHGISLEIEVLSSPYNEEGREEALLRLRRRK</sequence>
<proteinExistence type="predicted"/>
<comment type="caution">
    <text evidence="1">The sequence shown here is derived from an EMBL/GenBank/DDBJ whole genome shotgun (WGS) entry which is preliminary data.</text>
</comment>
<dbReference type="EMBL" id="CAJNJA010085142">
    <property type="protein sequence ID" value="CAE7937936.1"/>
    <property type="molecule type" value="Genomic_DNA"/>
</dbReference>
<dbReference type="AlphaFoldDB" id="A0A813C169"/>
<reference evidence="1" key="1">
    <citation type="submission" date="2021-02" db="EMBL/GenBank/DDBJ databases">
        <authorList>
            <person name="Dougan E. K."/>
            <person name="Rhodes N."/>
            <person name="Thang M."/>
            <person name="Chan C."/>
        </authorList>
    </citation>
    <scope>NUCLEOTIDE SEQUENCE</scope>
</reference>
<evidence type="ECO:0000313" key="1">
    <source>
        <dbReference type="EMBL" id="CAE7937936.1"/>
    </source>
</evidence>